<evidence type="ECO:0000256" key="1">
    <source>
        <dbReference type="ARBA" id="ARBA00004651"/>
    </source>
</evidence>
<feature type="transmembrane region" description="Helical" evidence="6">
    <location>
        <begin position="168"/>
        <end position="189"/>
    </location>
</feature>
<dbReference type="Proteomes" id="UP001589755">
    <property type="component" value="Unassembled WGS sequence"/>
</dbReference>
<evidence type="ECO:0000256" key="5">
    <source>
        <dbReference type="ARBA" id="ARBA00023136"/>
    </source>
</evidence>
<comment type="subcellular location">
    <subcellularLocation>
        <location evidence="1">Cell membrane</location>
        <topology evidence="1">Multi-pass membrane protein</topology>
    </subcellularLocation>
</comment>
<protein>
    <submittedName>
        <fullName evidence="8">DedA family protein</fullName>
    </submittedName>
</protein>
<evidence type="ECO:0000256" key="4">
    <source>
        <dbReference type="ARBA" id="ARBA00022989"/>
    </source>
</evidence>
<name>A0ABV6D6E9_9HYPH</name>
<evidence type="ECO:0000313" key="9">
    <source>
        <dbReference type="Proteomes" id="UP001589755"/>
    </source>
</evidence>
<sequence length="204" mass="21814">MSESVLALFAVYGLPGMFAVLAAGQFGVPLPTSILLMSAGALAADGDISPLALFLWALAGAVTGDQAGYALGRFGGRAALERLMPQRWGRSGLGQAEALSARWGSLGIFFSRWLVSPLGPWINITSGIARYSWPRFLFWDVTGESIWIAGYAALGYGFSRSIAGLADFLANLGWLVGAVAVTLLLGWQLRRAMLHSRRAEEPEH</sequence>
<keyword evidence="3 6" id="KW-0812">Transmembrane</keyword>
<reference evidence="8 9" key="1">
    <citation type="submission" date="2024-09" db="EMBL/GenBank/DDBJ databases">
        <authorList>
            <person name="Sun Q."/>
            <person name="Mori K."/>
        </authorList>
    </citation>
    <scope>NUCLEOTIDE SEQUENCE [LARGE SCALE GENOMIC DNA]</scope>
    <source>
        <strain evidence="8 9">CCM 8543</strain>
    </source>
</reference>
<comment type="caution">
    <text evidence="8">The sequence shown here is derived from an EMBL/GenBank/DDBJ whole genome shotgun (WGS) entry which is preliminary data.</text>
</comment>
<evidence type="ECO:0000259" key="7">
    <source>
        <dbReference type="Pfam" id="PF09335"/>
    </source>
</evidence>
<evidence type="ECO:0000256" key="3">
    <source>
        <dbReference type="ARBA" id="ARBA00022692"/>
    </source>
</evidence>
<dbReference type="RefSeq" id="WP_261521477.1">
    <property type="nucleotide sequence ID" value="NZ_JAODNW010000018.1"/>
</dbReference>
<dbReference type="PANTHER" id="PTHR42709:SF6">
    <property type="entry name" value="UNDECAPRENYL PHOSPHATE TRANSPORTER A"/>
    <property type="match status" value="1"/>
</dbReference>
<evidence type="ECO:0000256" key="6">
    <source>
        <dbReference type="SAM" id="Phobius"/>
    </source>
</evidence>
<gene>
    <name evidence="8" type="ORF">ACFFJ2_07435</name>
</gene>
<dbReference type="InterPro" id="IPR051311">
    <property type="entry name" value="DedA_domain"/>
</dbReference>
<accession>A0ABV6D6E9</accession>
<organism evidence="8 9">
    <name type="scientific">Chelativorans intermedius</name>
    <dbReference type="NCBI Taxonomy" id="515947"/>
    <lineage>
        <taxon>Bacteria</taxon>
        <taxon>Pseudomonadati</taxon>
        <taxon>Pseudomonadota</taxon>
        <taxon>Alphaproteobacteria</taxon>
        <taxon>Hyphomicrobiales</taxon>
        <taxon>Phyllobacteriaceae</taxon>
        <taxon>Chelativorans</taxon>
    </lineage>
</organism>
<feature type="domain" description="VTT" evidence="7">
    <location>
        <begin position="30"/>
        <end position="156"/>
    </location>
</feature>
<keyword evidence="5 6" id="KW-0472">Membrane</keyword>
<evidence type="ECO:0000313" key="8">
    <source>
        <dbReference type="EMBL" id="MFC0208229.1"/>
    </source>
</evidence>
<keyword evidence="9" id="KW-1185">Reference proteome</keyword>
<evidence type="ECO:0000256" key="2">
    <source>
        <dbReference type="ARBA" id="ARBA00022475"/>
    </source>
</evidence>
<keyword evidence="2" id="KW-1003">Cell membrane</keyword>
<dbReference type="EMBL" id="JBHLXD010000009">
    <property type="protein sequence ID" value="MFC0208229.1"/>
    <property type="molecule type" value="Genomic_DNA"/>
</dbReference>
<proteinExistence type="predicted"/>
<dbReference type="Pfam" id="PF09335">
    <property type="entry name" value="VTT_dom"/>
    <property type="match status" value="1"/>
</dbReference>
<dbReference type="InterPro" id="IPR032816">
    <property type="entry name" value="VTT_dom"/>
</dbReference>
<keyword evidence="4 6" id="KW-1133">Transmembrane helix</keyword>
<feature type="transmembrane region" description="Helical" evidence="6">
    <location>
        <begin position="136"/>
        <end position="156"/>
    </location>
</feature>
<dbReference type="PANTHER" id="PTHR42709">
    <property type="entry name" value="ALKALINE PHOSPHATASE LIKE PROTEIN"/>
    <property type="match status" value="1"/>
</dbReference>